<evidence type="ECO:0000256" key="1">
    <source>
        <dbReference type="SAM" id="MobiDB-lite"/>
    </source>
</evidence>
<evidence type="ECO:0000313" key="2">
    <source>
        <dbReference type="EMBL" id="CAH3152796.1"/>
    </source>
</evidence>
<feature type="compositionally biased region" description="Basic and acidic residues" evidence="1">
    <location>
        <begin position="137"/>
        <end position="149"/>
    </location>
</feature>
<proteinExistence type="predicted"/>
<feature type="non-terminal residue" evidence="2">
    <location>
        <position position="1"/>
    </location>
</feature>
<organism evidence="2 3">
    <name type="scientific">Porites evermanni</name>
    <dbReference type="NCBI Taxonomy" id="104178"/>
    <lineage>
        <taxon>Eukaryota</taxon>
        <taxon>Metazoa</taxon>
        <taxon>Cnidaria</taxon>
        <taxon>Anthozoa</taxon>
        <taxon>Hexacorallia</taxon>
        <taxon>Scleractinia</taxon>
        <taxon>Fungiina</taxon>
        <taxon>Poritidae</taxon>
        <taxon>Porites</taxon>
    </lineage>
</organism>
<protein>
    <submittedName>
        <fullName evidence="2">Uncharacterized protein</fullName>
    </submittedName>
</protein>
<sequence length="149" mass="16442">IAPITVVTHRDTLRTEEECESALYAASAASDSLPSHTFWAANYTKENSIRRAETERMTFDILHYALLTAETAVKIMKQKQRNEEEDEMMRALEGTGVSGQVAQDSAEGGDSEQVFRCCFADGLNQSLVSSVAQDESNGERETRETGDEA</sequence>
<dbReference type="Proteomes" id="UP001159427">
    <property type="component" value="Unassembled WGS sequence"/>
</dbReference>
<reference evidence="2 3" key="1">
    <citation type="submission" date="2022-05" db="EMBL/GenBank/DDBJ databases">
        <authorList>
            <consortium name="Genoscope - CEA"/>
            <person name="William W."/>
        </authorList>
    </citation>
    <scope>NUCLEOTIDE SEQUENCE [LARGE SCALE GENOMIC DNA]</scope>
</reference>
<name>A0ABN8Q0S8_9CNID</name>
<comment type="caution">
    <text evidence="2">The sequence shown here is derived from an EMBL/GenBank/DDBJ whole genome shotgun (WGS) entry which is preliminary data.</text>
</comment>
<evidence type="ECO:0000313" key="3">
    <source>
        <dbReference type="Proteomes" id="UP001159427"/>
    </source>
</evidence>
<feature type="region of interest" description="Disordered" evidence="1">
    <location>
        <begin position="129"/>
        <end position="149"/>
    </location>
</feature>
<accession>A0ABN8Q0S8</accession>
<keyword evidence="3" id="KW-1185">Reference proteome</keyword>
<dbReference type="EMBL" id="CALNXI010001042">
    <property type="protein sequence ID" value="CAH3152796.1"/>
    <property type="molecule type" value="Genomic_DNA"/>
</dbReference>
<gene>
    <name evidence="2" type="ORF">PEVE_00000887</name>
</gene>